<comment type="caution">
    <text evidence="2">The sequence shown here is derived from an EMBL/GenBank/DDBJ whole genome shotgun (WGS) entry which is preliminary data.</text>
</comment>
<keyword evidence="1" id="KW-1133">Transmembrane helix</keyword>
<dbReference type="Proteomes" id="UP001222377">
    <property type="component" value="Unassembled WGS sequence"/>
</dbReference>
<gene>
    <name evidence="2" type="ORF">PV946_00775</name>
</gene>
<dbReference type="EMBL" id="JARKHX010000001">
    <property type="protein sequence ID" value="MDF4192317.1"/>
    <property type="molecule type" value="Genomic_DNA"/>
</dbReference>
<sequence>MLVFYGIVVNVLNNKIRDKGEFKLKSLFAKILLMLLAAVIAIPTVGASASEVQKASVSKQDVQFTYNPTELQKLAKEYSVPSVKEKGILDAAEELKGLENGNSQDQMSTMGAKSAAAKEAIKVIRGLANNAWAKDILGTMFGKSTVNKIIKNTNKICKVLEDITGAPKEVAAMARKQIPPAIKGAVGAGVAETIGMAVEYIILAADYLVL</sequence>
<dbReference type="RefSeq" id="WP_050569603.1">
    <property type="nucleotide sequence ID" value="NZ_CP029069.1"/>
</dbReference>
<evidence type="ECO:0000256" key="1">
    <source>
        <dbReference type="SAM" id="Phobius"/>
    </source>
</evidence>
<reference evidence="2" key="1">
    <citation type="submission" date="2023-02" db="EMBL/GenBank/DDBJ databases">
        <title>Draft Whole-Genome Sequences of Bacillus Strains of Potential Probiotic for Poultry.</title>
        <authorList>
            <person name="Ma L.M."/>
            <person name="Lopez-Guerra N."/>
            <person name="Zhang G."/>
        </authorList>
    </citation>
    <scope>NUCLEOTIDE SEQUENCE</scope>
    <source>
        <strain evidence="2">OSU1013-24</strain>
    </source>
</reference>
<organism evidence="2 3">
    <name type="scientific">Bacillus amyloliquefaciens</name>
    <name type="common">Bacillus velezensis</name>
    <dbReference type="NCBI Taxonomy" id="1390"/>
    <lineage>
        <taxon>Bacteria</taxon>
        <taxon>Bacillati</taxon>
        <taxon>Bacillota</taxon>
        <taxon>Bacilli</taxon>
        <taxon>Bacillales</taxon>
        <taxon>Bacillaceae</taxon>
        <taxon>Bacillus</taxon>
        <taxon>Bacillus amyloliquefaciens group</taxon>
    </lineage>
</organism>
<dbReference type="AlphaFoldDB" id="A0AAP3YAX9"/>
<accession>A0AAP3YAX9</accession>
<feature type="transmembrane region" description="Helical" evidence="1">
    <location>
        <begin position="27"/>
        <end position="49"/>
    </location>
</feature>
<evidence type="ECO:0000313" key="2">
    <source>
        <dbReference type="EMBL" id="MDF4192317.1"/>
    </source>
</evidence>
<keyword evidence="1" id="KW-0472">Membrane</keyword>
<protein>
    <submittedName>
        <fullName evidence="2">Uncharacterized protein</fullName>
    </submittedName>
</protein>
<keyword evidence="1" id="KW-0812">Transmembrane</keyword>
<evidence type="ECO:0000313" key="3">
    <source>
        <dbReference type="Proteomes" id="UP001222377"/>
    </source>
</evidence>
<name>A0AAP3YAX9_BACAM</name>
<proteinExistence type="predicted"/>